<dbReference type="Proteomes" id="UP000276133">
    <property type="component" value="Unassembled WGS sequence"/>
</dbReference>
<proteinExistence type="inferred from homology"/>
<dbReference type="GO" id="GO:0005643">
    <property type="term" value="C:nuclear pore"/>
    <property type="evidence" value="ECO:0007669"/>
    <property type="project" value="TreeGrafter"/>
</dbReference>
<evidence type="ECO:0000256" key="1">
    <source>
        <dbReference type="RuleBase" id="RU366037"/>
    </source>
</evidence>
<comment type="function">
    <text evidence="1">tRNA nucleus export receptor which facilitates tRNA translocation across the nuclear pore complex.</text>
</comment>
<comment type="caution">
    <text evidence="3">The sequence shown here is derived from an EMBL/GenBank/DDBJ whole genome shotgun (WGS) entry which is preliminary data.</text>
</comment>
<dbReference type="STRING" id="10195.A0A3M7S5Z7"/>
<dbReference type="InterPro" id="IPR016024">
    <property type="entry name" value="ARM-type_fold"/>
</dbReference>
<comment type="similarity">
    <text evidence="1">Belongs to the exportin family.</text>
</comment>
<keyword evidence="1" id="KW-0694">RNA-binding</keyword>
<organism evidence="3 4">
    <name type="scientific">Brachionus plicatilis</name>
    <name type="common">Marine rotifer</name>
    <name type="synonym">Brachionus muelleri</name>
    <dbReference type="NCBI Taxonomy" id="10195"/>
    <lineage>
        <taxon>Eukaryota</taxon>
        <taxon>Metazoa</taxon>
        <taxon>Spiralia</taxon>
        <taxon>Gnathifera</taxon>
        <taxon>Rotifera</taxon>
        <taxon>Eurotatoria</taxon>
        <taxon>Monogononta</taxon>
        <taxon>Pseudotrocha</taxon>
        <taxon>Ploima</taxon>
        <taxon>Brachionidae</taxon>
        <taxon>Brachionus</taxon>
    </lineage>
</organism>
<dbReference type="GO" id="GO:0031267">
    <property type="term" value="F:small GTPase binding"/>
    <property type="evidence" value="ECO:0007669"/>
    <property type="project" value="InterPro"/>
</dbReference>
<keyword evidence="4" id="KW-1185">Reference proteome</keyword>
<dbReference type="GO" id="GO:0000049">
    <property type="term" value="F:tRNA binding"/>
    <property type="evidence" value="ECO:0007669"/>
    <property type="project" value="UniProtKB-UniRule"/>
</dbReference>
<reference evidence="3 4" key="1">
    <citation type="journal article" date="2018" name="Sci. Rep.">
        <title>Genomic signatures of local adaptation to the degree of environmental predictability in rotifers.</title>
        <authorList>
            <person name="Franch-Gras L."/>
            <person name="Hahn C."/>
            <person name="Garcia-Roger E.M."/>
            <person name="Carmona M.J."/>
            <person name="Serra M."/>
            <person name="Gomez A."/>
        </authorList>
    </citation>
    <scope>NUCLEOTIDE SEQUENCE [LARGE SCALE GENOMIC DNA]</scope>
    <source>
        <strain evidence="3">HYR1</strain>
    </source>
</reference>
<dbReference type="InterPro" id="IPR011989">
    <property type="entry name" value="ARM-like"/>
</dbReference>
<dbReference type="OrthoDB" id="26399at2759"/>
<accession>A0A3M7S5Z7</accession>
<dbReference type="PANTHER" id="PTHR15952">
    <property type="entry name" value="EXPORTIN-T/LOS1"/>
    <property type="match status" value="1"/>
</dbReference>
<dbReference type="InterPro" id="IPR040017">
    <property type="entry name" value="XPOT"/>
</dbReference>
<dbReference type="EMBL" id="REGN01002004">
    <property type="protein sequence ID" value="RNA31000.1"/>
    <property type="molecule type" value="Genomic_DNA"/>
</dbReference>
<dbReference type="Pfam" id="PF19282">
    <property type="entry name" value="Exportin-T"/>
    <property type="match status" value="1"/>
</dbReference>
<name>A0A3M7S5Z7_BRAPC</name>
<dbReference type="GO" id="GO:0005737">
    <property type="term" value="C:cytoplasm"/>
    <property type="evidence" value="ECO:0007669"/>
    <property type="project" value="UniProtKB-SubCell"/>
</dbReference>
<dbReference type="Gene3D" id="1.25.10.10">
    <property type="entry name" value="Leucine-rich Repeat Variant"/>
    <property type="match status" value="1"/>
</dbReference>
<evidence type="ECO:0000313" key="4">
    <source>
        <dbReference type="Proteomes" id="UP000276133"/>
    </source>
</evidence>
<dbReference type="InterPro" id="IPR045546">
    <property type="entry name" value="Exportin-T_C"/>
</dbReference>
<dbReference type="GO" id="GO:0016363">
    <property type="term" value="C:nuclear matrix"/>
    <property type="evidence" value="ECO:0007669"/>
    <property type="project" value="TreeGrafter"/>
</dbReference>
<protein>
    <recommendedName>
        <fullName evidence="1">Exportin-T</fullName>
    </recommendedName>
    <alternativeName>
        <fullName evidence="1">Exportin(tRNA)</fullName>
    </alternativeName>
    <alternativeName>
        <fullName evidence="1">tRNA exportin</fullName>
    </alternativeName>
</protein>
<dbReference type="GO" id="GO:0071528">
    <property type="term" value="P:tRNA re-export from nucleus"/>
    <property type="evidence" value="ECO:0007669"/>
    <property type="project" value="UniProtKB-UniRule"/>
</dbReference>
<keyword evidence="1" id="KW-0813">Transport</keyword>
<feature type="domain" description="Exportin-T C-terminal" evidence="2">
    <location>
        <begin position="95"/>
        <end position="252"/>
    </location>
</feature>
<dbReference type="AlphaFoldDB" id="A0A3M7S5Z7"/>
<sequence length="263" mass="30470">MPLLNQVMIKYKQQIVPFMQSILMQLTDAVLNFVNSLPTQIASQILRISTSQIQQYNLQQPLNIQSILPHVQTYLVQDENSEITPDTQLVLDIQFMYKSYFQFLLNVVNNDLMDIIAMQQTNDIYKIYFTLLQGAQQGQPDTSKSCFQCIRKFINFFVNKPDMGNFVNYTIENVVPCCMDMLFNQAIDLNDAQQVLVLNELAQCLIMLYNKFGDEFIKYLEMSCLPSFNLSPQVIQELFQVIKSNNPKGLKTVKEMIQPKTKK</sequence>
<keyword evidence="1" id="KW-0820">tRNA-binding</keyword>
<keyword evidence="1" id="KW-0539">Nucleus</keyword>
<evidence type="ECO:0000313" key="3">
    <source>
        <dbReference type="EMBL" id="RNA31000.1"/>
    </source>
</evidence>
<dbReference type="PANTHER" id="PTHR15952:SF11">
    <property type="entry name" value="EXPORTIN-T"/>
    <property type="match status" value="1"/>
</dbReference>
<evidence type="ECO:0000259" key="2">
    <source>
        <dbReference type="Pfam" id="PF19282"/>
    </source>
</evidence>
<gene>
    <name evidence="3" type="ORF">BpHYR1_036110</name>
</gene>
<keyword evidence="1" id="KW-0963">Cytoplasm</keyword>
<dbReference type="SUPFAM" id="SSF48371">
    <property type="entry name" value="ARM repeat"/>
    <property type="match status" value="1"/>
</dbReference>
<comment type="subcellular location">
    <subcellularLocation>
        <location evidence="1">Nucleus</location>
    </subcellularLocation>
    <subcellularLocation>
        <location evidence="1">Cytoplasm</location>
    </subcellularLocation>
    <text evidence="1">Shuttles between the nucleus and the cytoplasm.</text>
</comment>